<sequence length="599" mass="64850">MELTPAFEPRDAAAAAEALRRASAISSHDNFKEGWRLFRVLMPIHSANNIAFMDLAANAFLLSTIGIHFNAGDTVIWAVTAQLIGAVVGQALLGYLSDLFGRRNMLVIALGVLVAGSLVSGVSTYATSQAVFIFGRVLSGFGDGTMVNLINVAQNDFMAPRLREQFQGLQGIGVGLWSIIGVLIGATLAMKDQRYPDSHTGWPMFYYIVAILALLIGIWHYFELPGAPDEAGKEAIWARLKTIDRIGMGLLIAMVVFICVASARDDTSGCSPRKIALIVLAVLSLLAFCCWGVYQRHELRGIRPIVPFRMFSRRNIWVIFAQSLCFGMAYYSFQVFMPIYWLIVEDKSLLESATLMIPYYATHSVTSSLSPILLKMSYKERASSPASYRFIATIGFTFWTTSLILLGCIPEQVHVGVVELLAILAGAGTGVIFQNSIHALATQVDTTDRAVTIGSRNLILLTGGSVGTALSSTIVTLVCARALPDPLKHYASQAISRVDTFGFAKADVLALDVAQREGIKAVFIFCGALIGICLLLCPFVKSEDKAGLEAARRKSSGASAENYVDMVMAATKTSEEVAVGGREKDRLEDASHPEVVYGA</sequence>
<feature type="region of interest" description="Disordered" evidence="7">
    <location>
        <begin position="575"/>
        <end position="599"/>
    </location>
</feature>
<organism evidence="10 11">
    <name type="scientific">Recurvomyces mirabilis</name>
    <dbReference type="NCBI Taxonomy" id="574656"/>
    <lineage>
        <taxon>Eukaryota</taxon>
        <taxon>Fungi</taxon>
        <taxon>Dikarya</taxon>
        <taxon>Ascomycota</taxon>
        <taxon>Pezizomycotina</taxon>
        <taxon>Dothideomycetes</taxon>
        <taxon>Dothideomycetidae</taxon>
        <taxon>Mycosphaerellales</taxon>
        <taxon>Teratosphaeriaceae</taxon>
        <taxon>Recurvomyces</taxon>
    </lineage>
</organism>
<dbReference type="PROSITE" id="PS00216">
    <property type="entry name" value="SUGAR_TRANSPORT_1"/>
    <property type="match status" value="1"/>
</dbReference>
<feature type="transmembrane region" description="Helical" evidence="8">
    <location>
        <begin position="202"/>
        <end position="222"/>
    </location>
</feature>
<dbReference type="SUPFAM" id="SSF103473">
    <property type="entry name" value="MFS general substrate transporter"/>
    <property type="match status" value="1"/>
</dbReference>
<evidence type="ECO:0000313" key="11">
    <source>
        <dbReference type="Proteomes" id="UP001274830"/>
    </source>
</evidence>
<keyword evidence="2" id="KW-0813">Transport</keyword>
<dbReference type="GO" id="GO:0012505">
    <property type="term" value="C:endomembrane system"/>
    <property type="evidence" value="ECO:0007669"/>
    <property type="project" value="UniProtKB-SubCell"/>
</dbReference>
<evidence type="ECO:0000256" key="7">
    <source>
        <dbReference type="SAM" id="MobiDB-lite"/>
    </source>
</evidence>
<reference evidence="10" key="1">
    <citation type="submission" date="2023-07" db="EMBL/GenBank/DDBJ databases">
        <title>Black Yeasts Isolated from many extreme environments.</title>
        <authorList>
            <person name="Coleine C."/>
            <person name="Stajich J.E."/>
            <person name="Selbmann L."/>
        </authorList>
    </citation>
    <scope>NUCLEOTIDE SEQUENCE</scope>
    <source>
        <strain evidence="10">CCFEE 5485</strain>
    </source>
</reference>
<feature type="domain" description="Major facilitator superfamily (MFS) profile" evidence="9">
    <location>
        <begin position="40"/>
        <end position="545"/>
    </location>
</feature>
<accession>A0AAE0WMV7</accession>
<evidence type="ECO:0000256" key="2">
    <source>
        <dbReference type="ARBA" id="ARBA00022448"/>
    </source>
</evidence>
<feature type="transmembrane region" description="Helical" evidence="8">
    <location>
        <begin position="315"/>
        <end position="343"/>
    </location>
</feature>
<evidence type="ECO:0000256" key="5">
    <source>
        <dbReference type="ARBA" id="ARBA00023136"/>
    </source>
</evidence>
<dbReference type="PANTHER" id="PTHR23501">
    <property type="entry name" value="MAJOR FACILITATOR SUPERFAMILY"/>
    <property type="match status" value="1"/>
</dbReference>
<feature type="transmembrane region" description="Helical" evidence="8">
    <location>
        <begin position="413"/>
        <end position="433"/>
    </location>
</feature>
<dbReference type="Pfam" id="PF07690">
    <property type="entry name" value="MFS_1"/>
    <property type="match status" value="1"/>
</dbReference>
<dbReference type="Gene3D" id="1.20.1250.20">
    <property type="entry name" value="MFS general substrate transporter like domains"/>
    <property type="match status" value="2"/>
</dbReference>
<proteinExistence type="predicted"/>
<dbReference type="Proteomes" id="UP001274830">
    <property type="component" value="Unassembled WGS sequence"/>
</dbReference>
<dbReference type="GO" id="GO:0022857">
    <property type="term" value="F:transmembrane transporter activity"/>
    <property type="evidence" value="ECO:0007669"/>
    <property type="project" value="InterPro"/>
</dbReference>
<comment type="caution">
    <text evidence="10">The sequence shown here is derived from an EMBL/GenBank/DDBJ whole genome shotgun (WGS) entry which is preliminary data.</text>
</comment>
<comment type="subcellular location">
    <subcellularLocation>
        <location evidence="1">Endomembrane system</location>
        <topology evidence="1">Multi-pass membrane protein</topology>
    </subcellularLocation>
</comment>
<feature type="transmembrane region" description="Helical" evidence="8">
    <location>
        <begin position="458"/>
        <end position="483"/>
    </location>
</feature>
<feature type="transmembrane region" description="Helical" evidence="8">
    <location>
        <begin position="49"/>
        <end position="69"/>
    </location>
</feature>
<feature type="transmembrane region" description="Helical" evidence="8">
    <location>
        <begin position="275"/>
        <end position="294"/>
    </location>
</feature>
<name>A0AAE0WMV7_9PEZI</name>
<keyword evidence="3 8" id="KW-0812">Transmembrane</keyword>
<feature type="transmembrane region" description="Helical" evidence="8">
    <location>
        <begin position="105"/>
        <end position="125"/>
    </location>
</feature>
<evidence type="ECO:0000256" key="1">
    <source>
        <dbReference type="ARBA" id="ARBA00004127"/>
    </source>
</evidence>
<feature type="transmembrane region" description="Helical" evidence="8">
    <location>
        <begin position="243"/>
        <end position="263"/>
    </location>
</feature>
<feature type="compositionally biased region" description="Basic and acidic residues" evidence="7">
    <location>
        <begin position="581"/>
        <end position="592"/>
    </location>
</feature>
<evidence type="ECO:0000256" key="3">
    <source>
        <dbReference type="ARBA" id="ARBA00022692"/>
    </source>
</evidence>
<keyword evidence="4 8" id="KW-1133">Transmembrane helix</keyword>
<feature type="transmembrane region" description="Helical" evidence="8">
    <location>
        <begin position="355"/>
        <end position="374"/>
    </location>
</feature>
<keyword evidence="5 8" id="KW-0472">Membrane</keyword>
<protein>
    <recommendedName>
        <fullName evidence="6">MFS-type drug efflux transporter P55</fullName>
    </recommendedName>
</protein>
<feature type="transmembrane region" description="Helical" evidence="8">
    <location>
        <begin position="521"/>
        <end position="540"/>
    </location>
</feature>
<dbReference type="InterPro" id="IPR005829">
    <property type="entry name" value="Sugar_transporter_CS"/>
</dbReference>
<dbReference type="GO" id="GO:0005886">
    <property type="term" value="C:plasma membrane"/>
    <property type="evidence" value="ECO:0007669"/>
    <property type="project" value="TreeGrafter"/>
</dbReference>
<feature type="transmembrane region" description="Helical" evidence="8">
    <location>
        <begin position="386"/>
        <end position="407"/>
    </location>
</feature>
<dbReference type="AlphaFoldDB" id="A0AAE0WMV7"/>
<evidence type="ECO:0000313" key="10">
    <source>
        <dbReference type="EMBL" id="KAK3674610.1"/>
    </source>
</evidence>
<evidence type="ECO:0000256" key="8">
    <source>
        <dbReference type="SAM" id="Phobius"/>
    </source>
</evidence>
<feature type="transmembrane region" description="Helical" evidence="8">
    <location>
        <begin position="131"/>
        <end position="150"/>
    </location>
</feature>
<feature type="transmembrane region" description="Helical" evidence="8">
    <location>
        <begin position="75"/>
        <end position="93"/>
    </location>
</feature>
<gene>
    <name evidence="10" type="ORF">LTR78_005696</name>
</gene>
<evidence type="ECO:0000259" key="9">
    <source>
        <dbReference type="PROSITE" id="PS50850"/>
    </source>
</evidence>
<dbReference type="PROSITE" id="PS50850">
    <property type="entry name" value="MFS"/>
    <property type="match status" value="1"/>
</dbReference>
<dbReference type="PANTHER" id="PTHR23501:SF191">
    <property type="entry name" value="VACUOLAR BASIC AMINO ACID TRANSPORTER 4"/>
    <property type="match status" value="1"/>
</dbReference>
<evidence type="ECO:0000256" key="6">
    <source>
        <dbReference type="ARBA" id="ARBA00044273"/>
    </source>
</evidence>
<dbReference type="InterPro" id="IPR020846">
    <property type="entry name" value="MFS_dom"/>
</dbReference>
<keyword evidence="11" id="KW-1185">Reference proteome</keyword>
<dbReference type="InterPro" id="IPR011701">
    <property type="entry name" value="MFS"/>
</dbReference>
<feature type="transmembrane region" description="Helical" evidence="8">
    <location>
        <begin position="171"/>
        <end position="190"/>
    </location>
</feature>
<dbReference type="EMBL" id="JAUTXT010000019">
    <property type="protein sequence ID" value="KAK3674610.1"/>
    <property type="molecule type" value="Genomic_DNA"/>
</dbReference>
<evidence type="ECO:0000256" key="4">
    <source>
        <dbReference type="ARBA" id="ARBA00022989"/>
    </source>
</evidence>
<dbReference type="InterPro" id="IPR036259">
    <property type="entry name" value="MFS_trans_sf"/>
</dbReference>